<keyword evidence="2" id="KW-0812">Transmembrane</keyword>
<dbReference type="Gene3D" id="3.20.20.190">
    <property type="entry name" value="Phosphatidylinositol (PI) phosphodiesterase"/>
    <property type="match status" value="1"/>
</dbReference>
<dbReference type="CDD" id="cd08588">
    <property type="entry name" value="PI-PLCc_At5g67130_like"/>
    <property type="match status" value="1"/>
</dbReference>
<dbReference type="Proteomes" id="UP001516023">
    <property type="component" value="Unassembled WGS sequence"/>
</dbReference>
<feature type="compositionally biased region" description="Low complexity" evidence="1">
    <location>
        <begin position="126"/>
        <end position="144"/>
    </location>
</feature>
<keyword evidence="4" id="KW-1185">Reference proteome</keyword>
<dbReference type="PANTHER" id="PTHR13593">
    <property type="match status" value="1"/>
</dbReference>
<accession>A0ABD3PVN4</accession>
<gene>
    <name evidence="3" type="ORF">HJC23_011222</name>
</gene>
<sequence length="553" mass="60846">MVEVDDDRKSVRRGEDGGRVVDCGGERGGAGPAMEDRGYGDGFLMGKEAIFQRPRPPQMPTTFGRQRNGIDDRSIFQFDLWYGTPSSTREPLQQVRTMSVSSHQGQYPQSYEQPTHLPRDIHVDGTNDNETNNNNNNNNNNTNEFSTLVNSSPPKKNCCTRPVAAVFLLLVASALITAWQLFPAEEIAKSYIPKFDAPRNPYTGIEAGAPGGENFNGSDTGFGFNDDLFGDINVNFPGIGTGGGSDDSTSGGSVPSFMTCDSDECCNGSSSNCILRVDQMMFSMVHNAMATEEGGFFAGFNQYYSLEKALVAGHRGINLDVCNCNGELQFCHNVCDLGQRYPSDVFPNVVQFLEDNPSEVIVLLFEASEQGPINWSELYTSMQNVEGFTEKLYTHPGPGQEWPTMAQLVQNNQRIILFYFNGGYCDNETCPSALHPWFTYAAETQFDSASIAELDNYEYSCQVTRGPGSSEQERVSNADFFVVNNFVTPPDPDAAVTTNSKDFIAGRLSQCANYNDKRPNFIYIDFWDVGVAAELVQYANGQMSKEVNGGAVK</sequence>
<protein>
    <recommendedName>
        <fullName evidence="5">PLC-like phosphodiesterase</fullName>
    </recommendedName>
</protein>
<dbReference type="Pfam" id="PF26146">
    <property type="entry name" value="PI-PLC_X"/>
    <property type="match status" value="1"/>
</dbReference>
<dbReference type="AlphaFoldDB" id="A0ABD3PVN4"/>
<name>A0ABD3PVN4_9STRA</name>
<dbReference type="EMBL" id="JABMIG020000106">
    <property type="protein sequence ID" value="KAL3792057.1"/>
    <property type="molecule type" value="Genomic_DNA"/>
</dbReference>
<comment type="caution">
    <text evidence="3">The sequence shown here is derived from an EMBL/GenBank/DDBJ whole genome shotgun (WGS) entry which is preliminary data.</text>
</comment>
<dbReference type="PANTHER" id="PTHR13593:SF140">
    <property type="entry name" value="PLC-LIKE PHOSPHODIESTERASE"/>
    <property type="match status" value="1"/>
</dbReference>
<proteinExistence type="predicted"/>
<feature type="compositionally biased region" description="Polar residues" evidence="1">
    <location>
        <begin position="87"/>
        <end position="113"/>
    </location>
</feature>
<feature type="compositionally biased region" description="Basic and acidic residues" evidence="1">
    <location>
        <begin position="1"/>
        <end position="19"/>
    </location>
</feature>
<evidence type="ECO:0000256" key="1">
    <source>
        <dbReference type="SAM" id="MobiDB-lite"/>
    </source>
</evidence>
<keyword evidence="2" id="KW-0472">Membrane</keyword>
<evidence type="ECO:0000313" key="3">
    <source>
        <dbReference type="EMBL" id="KAL3792057.1"/>
    </source>
</evidence>
<dbReference type="InterPro" id="IPR051057">
    <property type="entry name" value="PI-PLC_domain"/>
</dbReference>
<feature type="transmembrane region" description="Helical" evidence="2">
    <location>
        <begin position="163"/>
        <end position="182"/>
    </location>
</feature>
<organism evidence="3 4">
    <name type="scientific">Cyclotella cryptica</name>
    <dbReference type="NCBI Taxonomy" id="29204"/>
    <lineage>
        <taxon>Eukaryota</taxon>
        <taxon>Sar</taxon>
        <taxon>Stramenopiles</taxon>
        <taxon>Ochrophyta</taxon>
        <taxon>Bacillariophyta</taxon>
        <taxon>Coscinodiscophyceae</taxon>
        <taxon>Thalassiosirophycidae</taxon>
        <taxon>Stephanodiscales</taxon>
        <taxon>Stephanodiscaceae</taxon>
        <taxon>Cyclotella</taxon>
    </lineage>
</organism>
<keyword evidence="2" id="KW-1133">Transmembrane helix</keyword>
<feature type="region of interest" description="Disordered" evidence="1">
    <location>
        <begin position="87"/>
        <end position="151"/>
    </location>
</feature>
<evidence type="ECO:0000256" key="2">
    <source>
        <dbReference type="SAM" id="Phobius"/>
    </source>
</evidence>
<feature type="region of interest" description="Disordered" evidence="1">
    <location>
        <begin position="1"/>
        <end position="37"/>
    </location>
</feature>
<reference evidence="3 4" key="1">
    <citation type="journal article" date="2020" name="G3 (Bethesda)">
        <title>Improved Reference Genome for Cyclotella cryptica CCMP332, a Model for Cell Wall Morphogenesis, Salinity Adaptation, and Lipid Production in Diatoms (Bacillariophyta).</title>
        <authorList>
            <person name="Roberts W.R."/>
            <person name="Downey K.M."/>
            <person name="Ruck E.C."/>
            <person name="Traller J.C."/>
            <person name="Alverson A.J."/>
        </authorList>
    </citation>
    <scope>NUCLEOTIDE SEQUENCE [LARGE SCALE GENOMIC DNA]</scope>
    <source>
        <strain evidence="3 4">CCMP332</strain>
    </source>
</reference>
<evidence type="ECO:0008006" key="5">
    <source>
        <dbReference type="Google" id="ProtNLM"/>
    </source>
</evidence>
<dbReference type="InterPro" id="IPR017946">
    <property type="entry name" value="PLC-like_Pdiesterase_TIM-brl"/>
</dbReference>
<dbReference type="SUPFAM" id="SSF51695">
    <property type="entry name" value="PLC-like phosphodiesterases"/>
    <property type="match status" value="1"/>
</dbReference>
<evidence type="ECO:0000313" key="4">
    <source>
        <dbReference type="Proteomes" id="UP001516023"/>
    </source>
</evidence>